<keyword evidence="2" id="KW-1185">Reference proteome</keyword>
<evidence type="ECO:0000313" key="2">
    <source>
        <dbReference type="Proteomes" id="UP000187941"/>
    </source>
</evidence>
<protein>
    <recommendedName>
        <fullName evidence="3">Lanthionine synthetase</fullName>
    </recommendedName>
</protein>
<dbReference type="AlphaFoldDB" id="A0A1P9WZA1"/>
<organism evidence="1 2">
    <name type="scientific">Spirosoma montaniterrae</name>
    <dbReference type="NCBI Taxonomy" id="1178516"/>
    <lineage>
        <taxon>Bacteria</taxon>
        <taxon>Pseudomonadati</taxon>
        <taxon>Bacteroidota</taxon>
        <taxon>Cytophagia</taxon>
        <taxon>Cytophagales</taxon>
        <taxon>Cytophagaceae</taxon>
        <taxon>Spirosoma</taxon>
    </lineage>
</organism>
<sequence>MVYRSLNALLVSMNLPISPARVNYLQQAQQYVDELMHTAHEALRQMDDANRWLCRLWTGTTDRLWLEQVLSRHEPVSDTALLPTLLGCLYLYRHGPPDELLWLLLEQVNARLYKQTAEQFERGHVGLLTGGSTSLNYLIRAGLYAPNAQKYASQLTTQVVESGTGSNHPITDLSVGYGQTGLILTLTEAATNATMAQRIVGSVREVERLIEQYVRYLANHQIPIDSQDDNWSIFPITVAETEWTLPERFSWETGDVGQLLLLYRAHRLLNQPDLARWADRLSGYVLQRRATNKVRVERIGLTDGMAGLSLLYRQLYRITGRADFLHEGEYWLEQLIDVVKAGRYPPDGSLQTGMLGVDATLRHWLGEDLGLDLLFV</sequence>
<evidence type="ECO:0000313" key="1">
    <source>
        <dbReference type="EMBL" id="AQG80674.1"/>
    </source>
</evidence>
<accession>A0A1P9WZA1</accession>
<dbReference type="Proteomes" id="UP000187941">
    <property type="component" value="Chromosome"/>
</dbReference>
<proteinExistence type="predicted"/>
<dbReference type="Gene3D" id="1.50.10.20">
    <property type="match status" value="1"/>
</dbReference>
<name>A0A1P9WZA1_9BACT</name>
<reference evidence="1 2" key="1">
    <citation type="submission" date="2016-01" db="EMBL/GenBank/DDBJ databases">
        <authorList>
            <person name="Oliw E.H."/>
        </authorList>
    </citation>
    <scope>NUCLEOTIDE SEQUENCE [LARGE SCALE GENOMIC DNA]</scope>
    <source>
        <strain evidence="1 2">DY10</strain>
    </source>
</reference>
<evidence type="ECO:0008006" key="3">
    <source>
        <dbReference type="Google" id="ProtNLM"/>
    </source>
</evidence>
<gene>
    <name evidence="1" type="ORF">AWR27_15870</name>
</gene>
<dbReference type="KEGG" id="smon:AWR27_15870"/>
<dbReference type="EMBL" id="CP014263">
    <property type="protein sequence ID" value="AQG80674.1"/>
    <property type="molecule type" value="Genomic_DNA"/>
</dbReference>
<dbReference type="STRING" id="1178516.AWR27_15870"/>
<dbReference type="SUPFAM" id="SSF158745">
    <property type="entry name" value="LanC-like"/>
    <property type="match status" value="1"/>
</dbReference>